<dbReference type="RefSeq" id="WP_309878796.1">
    <property type="nucleotide sequence ID" value="NZ_CP133838.1"/>
</dbReference>
<dbReference type="Proteomes" id="UP001246690">
    <property type="component" value="Chromosome"/>
</dbReference>
<reference evidence="1 2" key="1">
    <citation type="submission" date="2023-09" db="EMBL/GenBank/DDBJ databases">
        <title>Buttiauxella selenatireducens sp. nov., isolated from the rhizosphere of Cardamine hupingshanesis.</title>
        <authorList>
            <person name="Zhang S."/>
            <person name="Xu Z."/>
            <person name="Wang H."/>
            <person name="Guo Y."/>
        </authorList>
    </citation>
    <scope>NUCLEOTIDE SEQUENCE [LARGE SCALE GENOMIC DNA]</scope>
    <source>
        <strain evidence="1 2">R73</strain>
    </source>
</reference>
<gene>
    <name evidence="1" type="ORF">RHD99_11030</name>
</gene>
<proteinExistence type="predicted"/>
<dbReference type="Pfam" id="PF10711">
    <property type="entry name" value="DUF2513"/>
    <property type="match status" value="1"/>
</dbReference>
<name>A0ABY9SJ19_9ENTR</name>
<sequence length="138" mass="15818">MKINQQYLKDLLIAFEDAPNPDTDITELKERGFDYMDPEFMFHMRLLEDQYLIQRTDGQPGFGFYESLGGPGSYAVMPLRLTAQGHDFIADLRQQEVWSTVKENFKEASMSSLVDIAKQLAQGFAKQKIKQLTGFDPD</sequence>
<evidence type="ECO:0000313" key="2">
    <source>
        <dbReference type="Proteomes" id="UP001246690"/>
    </source>
</evidence>
<keyword evidence="2" id="KW-1185">Reference proteome</keyword>
<protein>
    <submittedName>
        <fullName evidence="1">DUF2513 domain-containing protein</fullName>
    </submittedName>
</protein>
<dbReference type="InterPro" id="IPR019650">
    <property type="entry name" value="DUF2513"/>
</dbReference>
<organism evidence="1 2">
    <name type="scientific">Buttiauxella selenatireducens</name>
    <dbReference type="NCBI Taxonomy" id="3073902"/>
    <lineage>
        <taxon>Bacteria</taxon>
        <taxon>Pseudomonadati</taxon>
        <taxon>Pseudomonadota</taxon>
        <taxon>Gammaproteobacteria</taxon>
        <taxon>Enterobacterales</taxon>
        <taxon>Enterobacteriaceae</taxon>
        <taxon>Buttiauxella</taxon>
    </lineage>
</organism>
<evidence type="ECO:0000313" key="1">
    <source>
        <dbReference type="EMBL" id="WMY76416.1"/>
    </source>
</evidence>
<dbReference type="EMBL" id="CP133838">
    <property type="protein sequence ID" value="WMY76416.1"/>
    <property type="molecule type" value="Genomic_DNA"/>
</dbReference>
<accession>A0ABY9SJ19</accession>